<proteinExistence type="predicted"/>
<sequence>MSDSTETSFLSRWSRRKAAVREGKAVAAEPVSPPAASPAAPVAVPAKADVKADATAGAVAPEAEAPPAPTLADVAMLKPGDSVARFVARGVDETVKRAALKTLFADPHFNVMDGLDIYIDDYSKPDPIPPDVLRRLRQSETLGLFDPIEEVEEPGTAAGRQGSAPDDEAQAQAGAESSVDVPEDGTGEPDGTAQAGAHIAPDDGADAGVKAQTTPAPGGDATPAVPHTEPATDKPA</sequence>
<keyword evidence="3" id="KW-1185">Reference proteome</keyword>
<dbReference type="InterPro" id="IPR021735">
    <property type="entry name" value="DUF3306"/>
</dbReference>
<name>A0A5M8A941_9BURK</name>
<dbReference type="EMBL" id="VWRN01000053">
    <property type="protein sequence ID" value="KAA6119189.1"/>
    <property type="molecule type" value="Genomic_DNA"/>
</dbReference>
<organism evidence="2 3">
    <name type="scientific">Cupriavidus cauae</name>
    <dbReference type="NCBI Taxonomy" id="2608999"/>
    <lineage>
        <taxon>Bacteria</taxon>
        <taxon>Pseudomonadati</taxon>
        <taxon>Pseudomonadota</taxon>
        <taxon>Betaproteobacteria</taxon>
        <taxon>Burkholderiales</taxon>
        <taxon>Burkholderiaceae</taxon>
        <taxon>Cupriavidus</taxon>
    </lineage>
</organism>
<gene>
    <name evidence="2" type="ORF">F1599_21180</name>
</gene>
<dbReference type="Proteomes" id="UP000324324">
    <property type="component" value="Unassembled WGS sequence"/>
</dbReference>
<evidence type="ECO:0000256" key="1">
    <source>
        <dbReference type="SAM" id="MobiDB-lite"/>
    </source>
</evidence>
<feature type="region of interest" description="Disordered" evidence="1">
    <location>
        <begin position="144"/>
        <end position="236"/>
    </location>
</feature>
<accession>A0A5M8A941</accession>
<evidence type="ECO:0000313" key="3">
    <source>
        <dbReference type="Proteomes" id="UP000324324"/>
    </source>
</evidence>
<dbReference type="RefSeq" id="WP_149317719.1">
    <property type="nucleotide sequence ID" value="NZ_CP080293.1"/>
</dbReference>
<protein>
    <submittedName>
        <fullName evidence="2">DUF3306 domain-containing protein</fullName>
    </submittedName>
</protein>
<dbReference type="AlphaFoldDB" id="A0A5M8A941"/>
<reference evidence="2 3" key="1">
    <citation type="submission" date="2019-09" db="EMBL/GenBank/DDBJ databases">
        <title>Isolation of a novel species in the genus Cupriavidus from patients with sepsis using whole genome sequencing.</title>
        <authorList>
            <person name="Kweon O.J."/>
            <person name="Lee M.-K."/>
        </authorList>
    </citation>
    <scope>NUCLEOTIDE SEQUENCE [LARGE SCALE GENOMIC DNA]</scope>
    <source>
        <strain evidence="2 3">MKL-01</strain>
    </source>
</reference>
<evidence type="ECO:0000313" key="2">
    <source>
        <dbReference type="EMBL" id="KAA6119189.1"/>
    </source>
</evidence>
<dbReference type="Pfam" id="PF11748">
    <property type="entry name" value="DUF3306"/>
    <property type="match status" value="1"/>
</dbReference>
<comment type="caution">
    <text evidence="2">The sequence shown here is derived from an EMBL/GenBank/DDBJ whole genome shotgun (WGS) entry which is preliminary data.</text>
</comment>